<dbReference type="InterPro" id="IPR024488">
    <property type="entry name" value="DUF2777"/>
</dbReference>
<organism evidence="1 2">
    <name type="scientific">Bacillus mesophilus</name>
    <dbReference type="NCBI Taxonomy" id="1808955"/>
    <lineage>
        <taxon>Bacteria</taxon>
        <taxon>Bacillati</taxon>
        <taxon>Bacillota</taxon>
        <taxon>Bacilli</taxon>
        <taxon>Bacillales</taxon>
        <taxon>Bacillaceae</taxon>
        <taxon>Bacillus</taxon>
    </lineage>
</organism>
<proteinExistence type="predicted"/>
<dbReference type="AlphaFoldDB" id="A0A6M0Q372"/>
<reference evidence="1 2" key="1">
    <citation type="submission" date="2020-02" db="EMBL/GenBank/DDBJ databases">
        <title>Bacillus aquiflavi sp. nov., isolated from yellow water of strong flavor Chinese baijiu in Yibin region of China.</title>
        <authorList>
            <person name="Xie J."/>
        </authorList>
    </citation>
    <scope>NUCLEOTIDE SEQUENCE [LARGE SCALE GENOMIC DNA]</scope>
    <source>
        <strain evidence="1 2">SA4</strain>
    </source>
</reference>
<dbReference type="Proteomes" id="UP000481043">
    <property type="component" value="Unassembled WGS sequence"/>
</dbReference>
<protein>
    <submittedName>
        <fullName evidence="1">DUF2777 family protein</fullName>
    </submittedName>
</protein>
<evidence type="ECO:0000313" key="1">
    <source>
        <dbReference type="EMBL" id="NEY70662.1"/>
    </source>
</evidence>
<sequence length="183" mass="21578">MKLQQRLEQLPNQERAFMIGSVETIHEQWVFFDEQDEPSALIDIINDSYQIKINNQWETFESFEDGMALGKQVYAVRNGDIFKIQKPLNYVYQEWLNELTDEAFSKLITLLNTLQFSLFDCIYCHNFLFYKVQTKPINGVNFIVFDNGEELCSVHHHFKRGATRSDRFEVTINNGKRHILSSL</sequence>
<name>A0A6M0Q372_9BACI</name>
<dbReference type="Pfam" id="PF10949">
    <property type="entry name" value="DUF2777"/>
    <property type="match status" value="1"/>
</dbReference>
<keyword evidence="2" id="KW-1185">Reference proteome</keyword>
<evidence type="ECO:0000313" key="2">
    <source>
        <dbReference type="Proteomes" id="UP000481043"/>
    </source>
</evidence>
<comment type="caution">
    <text evidence="1">The sequence shown here is derived from an EMBL/GenBank/DDBJ whole genome shotgun (WGS) entry which is preliminary data.</text>
</comment>
<accession>A0A6M0Q372</accession>
<dbReference type="EMBL" id="JAAIWM010000001">
    <property type="protein sequence ID" value="NEY70662.1"/>
    <property type="molecule type" value="Genomic_DNA"/>
</dbReference>
<gene>
    <name evidence="1" type="ORF">G4D63_02805</name>
</gene>
<dbReference type="RefSeq" id="WP_163177476.1">
    <property type="nucleotide sequence ID" value="NZ_JAAIWM010000001.1"/>
</dbReference>